<organism evidence="1 2">
    <name type="scientific">Lacinutrix venerupis</name>
    <dbReference type="NCBI Taxonomy" id="1486034"/>
    <lineage>
        <taxon>Bacteria</taxon>
        <taxon>Pseudomonadati</taxon>
        <taxon>Bacteroidota</taxon>
        <taxon>Flavobacteriia</taxon>
        <taxon>Flavobacteriales</taxon>
        <taxon>Flavobacteriaceae</taxon>
        <taxon>Lacinutrix</taxon>
    </lineage>
</organism>
<gene>
    <name evidence="1" type="ORF">BWR22_06305</name>
</gene>
<dbReference type="RefSeq" id="WP_076732716.1">
    <property type="nucleotide sequence ID" value="NZ_CP019352.1"/>
</dbReference>
<keyword evidence="2" id="KW-1185">Reference proteome</keyword>
<sequence length="149" mass="17193">MKTKRILQQRICIVMALLFLMPLLGFSQKKRLKPPKRVSKIESVDQFVENSFDLYHKVFVYDSLTTVGVEVPAEIEDTLIERAERDVDSLWQILPTILDDMTSGNANIMKKGKATINLNKSKKALKYCMQTVKMYFKGEEEESVDDNKN</sequence>
<evidence type="ECO:0000313" key="2">
    <source>
        <dbReference type="Proteomes" id="UP000187506"/>
    </source>
</evidence>
<evidence type="ECO:0000313" key="1">
    <source>
        <dbReference type="EMBL" id="APX99934.1"/>
    </source>
</evidence>
<dbReference type="AlphaFoldDB" id="A0AAC9PWJ4"/>
<proteinExistence type="predicted"/>
<dbReference type="EMBL" id="CP019352">
    <property type="protein sequence ID" value="APX99934.1"/>
    <property type="molecule type" value="Genomic_DNA"/>
</dbReference>
<dbReference type="Proteomes" id="UP000187506">
    <property type="component" value="Chromosome"/>
</dbReference>
<accession>A0AAC9PWJ4</accession>
<name>A0AAC9PWJ4_9FLAO</name>
<protein>
    <submittedName>
        <fullName evidence="1">Uncharacterized protein</fullName>
    </submittedName>
</protein>
<dbReference type="KEGG" id="lvn:BWR22_06305"/>
<reference evidence="1 2" key="1">
    <citation type="submission" date="2017-01" db="EMBL/GenBank/DDBJ databases">
        <title>Complete genome of Lacinutrix venerupis DOK2-8 isolated from seawater in Dokdo.</title>
        <authorList>
            <person name="Chi W.-J."/>
            <person name="Kim J.H."/>
        </authorList>
    </citation>
    <scope>NUCLEOTIDE SEQUENCE [LARGE SCALE GENOMIC DNA]</scope>
    <source>
        <strain evidence="1 2">DOK2-8</strain>
    </source>
</reference>